<reference evidence="1" key="1">
    <citation type="submission" date="2019-10" db="EMBL/GenBank/DDBJ databases">
        <title>Conservation and host-specific expression of non-tandemly repeated heterogenous ribosome RNA gene in arbuscular mycorrhizal fungi.</title>
        <authorList>
            <person name="Maeda T."/>
            <person name="Kobayashi Y."/>
            <person name="Nakagawa T."/>
            <person name="Ezawa T."/>
            <person name="Yamaguchi K."/>
            <person name="Bino T."/>
            <person name="Nishimoto Y."/>
            <person name="Shigenobu S."/>
            <person name="Kawaguchi M."/>
        </authorList>
    </citation>
    <scope>NUCLEOTIDE SEQUENCE</scope>
    <source>
        <strain evidence="1">HR1</strain>
    </source>
</reference>
<dbReference type="AlphaFoldDB" id="A0A8H3MC99"/>
<name>A0A8H3MC99_9GLOM</name>
<dbReference type="EMBL" id="BLAL01000304">
    <property type="protein sequence ID" value="GET02041.1"/>
    <property type="molecule type" value="Genomic_DNA"/>
</dbReference>
<evidence type="ECO:0000313" key="1">
    <source>
        <dbReference type="EMBL" id="GET02041.1"/>
    </source>
</evidence>
<dbReference type="PANTHER" id="PTHR35871:SF1">
    <property type="entry name" value="CXC1-LIKE CYSTEINE CLUSTER ASSOCIATED WITH KDZ TRANSPOSASES DOMAIN-CONTAINING PROTEIN"/>
    <property type="match status" value="1"/>
</dbReference>
<sequence length="274" mass="32244">MSRKTKRQQQVSKILRKKRCYISKNKTETEIKTIENEEWVDNEVIRDQIEGEEDEDINNWTEKDLNEFEKVGKRLITKVLHWQENTANSIRAVYNRTSKITAWRKKKKKEEFEHEAKGMRTLDTLFVSVKASTSKPLPESLQSLQTQFLFLQNPSIVTEEITRNLQEKEWLERIFEYQKFMKDFKGDIMDIVSEPELKLGEKEFVQTDRYWKSEHMLDQLVRQAISIFEILHPGCVGVFCFDQSTNHNAMAADALIATRMNLSLEGAQLKMCNG</sequence>
<dbReference type="Proteomes" id="UP000615446">
    <property type="component" value="Unassembled WGS sequence"/>
</dbReference>
<accession>A0A8H3MC99</accession>
<comment type="caution">
    <text evidence="1">The sequence shown here is derived from an EMBL/GenBank/DDBJ whole genome shotgun (WGS) entry which is preliminary data.</text>
</comment>
<organism evidence="1 2">
    <name type="scientific">Rhizophagus clarus</name>
    <dbReference type="NCBI Taxonomy" id="94130"/>
    <lineage>
        <taxon>Eukaryota</taxon>
        <taxon>Fungi</taxon>
        <taxon>Fungi incertae sedis</taxon>
        <taxon>Mucoromycota</taxon>
        <taxon>Glomeromycotina</taxon>
        <taxon>Glomeromycetes</taxon>
        <taxon>Glomerales</taxon>
        <taxon>Glomeraceae</taxon>
        <taxon>Rhizophagus</taxon>
    </lineage>
</organism>
<protein>
    <submittedName>
        <fullName evidence="1">Uncharacterized protein</fullName>
    </submittedName>
</protein>
<gene>
    <name evidence="1" type="ORF">RCL2_002842200</name>
</gene>
<evidence type="ECO:0000313" key="2">
    <source>
        <dbReference type="Proteomes" id="UP000615446"/>
    </source>
</evidence>
<proteinExistence type="predicted"/>
<dbReference type="PANTHER" id="PTHR35871">
    <property type="entry name" value="EXPRESSED PROTEIN"/>
    <property type="match status" value="1"/>
</dbReference>
<dbReference type="OrthoDB" id="6511194at2759"/>